<feature type="domain" description="RING-type" evidence="6">
    <location>
        <begin position="50"/>
        <end position="94"/>
    </location>
</feature>
<dbReference type="PROSITE" id="PS50089">
    <property type="entry name" value="ZF_RING_2"/>
    <property type="match status" value="1"/>
</dbReference>
<evidence type="ECO:0000256" key="4">
    <source>
        <dbReference type="PROSITE-ProRule" id="PRU00024"/>
    </source>
</evidence>
<dbReference type="Pfam" id="PF13445">
    <property type="entry name" value="zf-RING_UBOX"/>
    <property type="match status" value="1"/>
</dbReference>
<evidence type="ECO:0000313" key="9">
    <source>
        <dbReference type="Proteomes" id="UP001174136"/>
    </source>
</evidence>
<dbReference type="Gene3D" id="4.10.830.40">
    <property type="match status" value="1"/>
</dbReference>
<keyword evidence="2 4" id="KW-0863">Zinc-finger</keyword>
<dbReference type="Proteomes" id="UP001174136">
    <property type="component" value="Unassembled WGS sequence"/>
</dbReference>
<feature type="compositionally biased region" description="Acidic residues" evidence="5">
    <location>
        <begin position="531"/>
        <end position="576"/>
    </location>
</feature>
<evidence type="ECO:0000256" key="2">
    <source>
        <dbReference type="ARBA" id="ARBA00022771"/>
    </source>
</evidence>
<dbReference type="GO" id="GO:0008270">
    <property type="term" value="F:zinc ion binding"/>
    <property type="evidence" value="ECO:0007669"/>
    <property type="project" value="UniProtKB-KW"/>
</dbReference>
<proteinExistence type="predicted"/>
<dbReference type="InterPro" id="IPR017907">
    <property type="entry name" value="Znf_RING_CS"/>
</dbReference>
<evidence type="ECO:0000256" key="3">
    <source>
        <dbReference type="ARBA" id="ARBA00022833"/>
    </source>
</evidence>
<protein>
    <submittedName>
        <fullName evidence="8">E3 ubiquitin/ISG15 ligase TRIM25</fullName>
    </submittedName>
</protein>
<evidence type="ECO:0000259" key="6">
    <source>
        <dbReference type="PROSITE" id="PS50089"/>
    </source>
</evidence>
<dbReference type="InterPro" id="IPR001841">
    <property type="entry name" value="Znf_RING"/>
</dbReference>
<dbReference type="Gene3D" id="3.30.40.10">
    <property type="entry name" value="Zinc/RING finger domain, C3HC4 (zinc finger)"/>
    <property type="match status" value="1"/>
</dbReference>
<dbReference type="Pfam" id="PF00643">
    <property type="entry name" value="zf-B_box"/>
    <property type="match status" value="1"/>
</dbReference>
<feature type="compositionally biased region" description="Basic and acidic residues" evidence="5">
    <location>
        <begin position="317"/>
        <end position="335"/>
    </location>
</feature>
<dbReference type="EMBL" id="JAOPHQ010003781">
    <property type="protein sequence ID" value="KAK0141608.1"/>
    <property type="molecule type" value="Genomic_DNA"/>
</dbReference>
<reference evidence="8" key="1">
    <citation type="journal article" date="2023" name="Front. Mar. Sci.">
        <title>A new Merluccius polli reference genome to investigate the effects of global change in West African waters.</title>
        <authorList>
            <person name="Mateo J.L."/>
            <person name="Blanco-Fernandez C."/>
            <person name="Garcia-Vazquez E."/>
            <person name="Machado-Schiaffino G."/>
        </authorList>
    </citation>
    <scope>NUCLEOTIDE SEQUENCE</scope>
    <source>
        <strain evidence="8">C29</strain>
        <tissue evidence="8">Fin</tissue>
    </source>
</reference>
<name>A0AA47MJR5_MERPO</name>
<feature type="region of interest" description="Disordered" evidence="5">
    <location>
        <begin position="491"/>
        <end position="576"/>
    </location>
</feature>
<dbReference type="PROSITE" id="PS50119">
    <property type="entry name" value="ZF_BBOX"/>
    <property type="match status" value="1"/>
</dbReference>
<dbReference type="InterPro" id="IPR000315">
    <property type="entry name" value="Znf_B-box"/>
</dbReference>
<dbReference type="SUPFAM" id="SSF57850">
    <property type="entry name" value="RING/U-box"/>
    <property type="match status" value="1"/>
</dbReference>
<keyword evidence="8" id="KW-0436">Ligase</keyword>
<dbReference type="PROSITE" id="PS00518">
    <property type="entry name" value="ZF_RING_1"/>
    <property type="match status" value="1"/>
</dbReference>
<dbReference type="PANTHER" id="PTHR25465">
    <property type="entry name" value="B-BOX DOMAIN CONTAINING"/>
    <property type="match status" value="1"/>
</dbReference>
<organism evidence="8 9">
    <name type="scientific">Merluccius polli</name>
    <name type="common">Benguela hake</name>
    <name type="synonym">Merluccius cadenati</name>
    <dbReference type="NCBI Taxonomy" id="89951"/>
    <lineage>
        <taxon>Eukaryota</taxon>
        <taxon>Metazoa</taxon>
        <taxon>Chordata</taxon>
        <taxon>Craniata</taxon>
        <taxon>Vertebrata</taxon>
        <taxon>Euteleostomi</taxon>
        <taxon>Actinopterygii</taxon>
        <taxon>Neopterygii</taxon>
        <taxon>Teleostei</taxon>
        <taxon>Neoteleostei</taxon>
        <taxon>Acanthomorphata</taxon>
        <taxon>Zeiogadaria</taxon>
        <taxon>Gadariae</taxon>
        <taxon>Gadiformes</taxon>
        <taxon>Gadoidei</taxon>
        <taxon>Merlucciidae</taxon>
        <taxon>Merluccius</taxon>
    </lineage>
</organism>
<dbReference type="GO" id="GO:0016874">
    <property type="term" value="F:ligase activity"/>
    <property type="evidence" value="ECO:0007669"/>
    <property type="project" value="UniProtKB-KW"/>
</dbReference>
<feature type="domain" description="B box-type" evidence="7">
    <location>
        <begin position="250"/>
        <end position="291"/>
    </location>
</feature>
<dbReference type="InterPro" id="IPR027370">
    <property type="entry name" value="Znf-RING_euk"/>
</dbReference>
<keyword evidence="1" id="KW-0479">Metal-binding</keyword>
<dbReference type="AlphaFoldDB" id="A0AA47MJR5"/>
<evidence type="ECO:0000256" key="5">
    <source>
        <dbReference type="SAM" id="MobiDB-lite"/>
    </source>
</evidence>
<comment type="caution">
    <text evidence="8">The sequence shown here is derived from an EMBL/GenBank/DDBJ whole genome shotgun (WGS) entry which is preliminary data.</text>
</comment>
<sequence>MCFVCALRNKLEVNTKGQQVRAPPQGPQQSKMACVPPELSSSVLREELTCPVCLDVYRDPRLLPCGHNFCLGCLRRLQRQSASQRGHFHCPECRESHRCSTKFQKNFKLANIAEDYRRRGRVAALAAVGSATTSGEPSLGSSSSSSLGTQPRAPPRLSVPCDYCQPPGASPATGDAESTVVDGGQGGGGGAAVPGEAAAGDSADAAVAASTPAIKTCLKCEVSMCGEHVRPHLELPAFREHPLTDPLDDLRSRKCPSHDEIFRYYCLDDKVCVCNSCTIEGGHAGHTIKTLRNTARDMKDSLDKHLYRLERRYTTTEKKVHEQREKERQNRKFSEDSEQCLGTLGEELKAKVDGFISQLRGSAQGHSDANRRVIQKNLHRVGQDQARLQEVRCGMETLLLENDPFRFIQARRTHPASLGWGDTHVSRFHTIMIQFDKYRRQLRKSMFYPEYVDMETDALGDAMNQEMIHFLEVELQSLIIAAVDHLRHLPEAGEEGEQEGIEEGEEEEVTEEEDDDDEDDDNSSEEMRSEGEEEAEEEEEEEEEQSDSADDLYSPEEDDYEEEDGEEEEEEEEEEV</sequence>
<evidence type="ECO:0000256" key="1">
    <source>
        <dbReference type="ARBA" id="ARBA00022723"/>
    </source>
</evidence>
<keyword evidence="9" id="KW-1185">Reference proteome</keyword>
<evidence type="ECO:0000259" key="7">
    <source>
        <dbReference type="PROSITE" id="PS50119"/>
    </source>
</evidence>
<keyword evidence="3" id="KW-0862">Zinc</keyword>
<dbReference type="SMART" id="SM00336">
    <property type="entry name" value="BBOX"/>
    <property type="match status" value="1"/>
</dbReference>
<feature type="compositionally biased region" description="Gly residues" evidence="5">
    <location>
        <begin position="183"/>
        <end position="192"/>
    </location>
</feature>
<dbReference type="Gene3D" id="3.30.160.60">
    <property type="entry name" value="Classic Zinc Finger"/>
    <property type="match status" value="1"/>
</dbReference>
<feature type="region of interest" description="Disordered" evidence="5">
    <location>
        <begin position="129"/>
        <end position="197"/>
    </location>
</feature>
<feature type="compositionally biased region" description="Acidic residues" evidence="5">
    <location>
        <begin position="492"/>
        <end position="524"/>
    </location>
</feature>
<feature type="compositionally biased region" description="Low complexity" evidence="5">
    <location>
        <begin position="129"/>
        <end position="148"/>
    </location>
</feature>
<feature type="region of interest" description="Disordered" evidence="5">
    <location>
        <begin position="317"/>
        <end position="336"/>
    </location>
</feature>
<gene>
    <name evidence="8" type="primary">Trim25_6</name>
    <name evidence="8" type="ORF">N1851_020943</name>
</gene>
<dbReference type="InterPro" id="IPR051051">
    <property type="entry name" value="E3_ubiq-ligase_TRIM/RNF"/>
</dbReference>
<dbReference type="PANTHER" id="PTHR25465:SF73">
    <property type="entry name" value="E3 UBIQUITIN_ISG15 LIGASE TRIM25 ISOFORM X1"/>
    <property type="match status" value="1"/>
</dbReference>
<dbReference type="SMART" id="SM00184">
    <property type="entry name" value="RING"/>
    <property type="match status" value="1"/>
</dbReference>
<evidence type="ECO:0000313" key="8">
    <source>
        <dbReference type="EMBL" id="KAK0141608.1"/>
    </source>
</evidence>
<dbReference type="InterPro" id="IPR013083">
    <property type="entry name" value="Znf_RING/FYVE/PHD"/>
</dbReference>
<accession>A0AA47MJR5</accession>
<dbReference type="SUPFAM" id="SSF57845">
    <property type="entry name" value="B-box zinc-binding domain"/>
    <property type="match status" value="1"/>
</dbReference>